<protein>
    <submittedName>
        <fullName evidence="2">Uncharacterized protein</fullName>
    </submittedName>
</protein>
<evidence type="ECO:0000256" key="1">
    <source>
        <dbReference type="SAM" id="MobiDB-lite"/>
    </source>
</evidence>
<evidence type="ECO:0000313" key="3">
    <source>
        <dbReference type="Proteomes" id="UP001396334"/>
    </source>
</evidence>
<feature type="compositionally biased region" description="Basic and acidic residues" evidence="1">
    <location>
        <begin position="23"/>
        <end position="34"/>
    </location>
</feature>
<name>A0ABR2U7L4_9ROSI</name>
<dbReference type="Proteomes" id="UP001396334">
    <property type="component" value="Unassembled WGS sequence"/>
</dbReference>
<reference evidence="2 3" key="1">
    <citation type="journal article" date="2024" name="G3 (Bethesda)">
        <title>Genome assembly of Hibiscus sabdariffa L. provides insights into metabolisms of medicinal natural products.</title>
        <authorList>
            <person name="Kim T."/>
        </authorList>
    </citation>
    <scope>NUCLEOTIDE SEQUENCE [LARGE SCALE GENOMIC DNA]</scope>
    <source>
        <strain evidence="2">TK-2024</strain>
        <tissue evidence="2">Old leaves</tissue>
    </source>
</reference>
<accession>A0ABR2U7L4</accession>
<evidence type="ECO:0000313" key="2">
    <source>
        <dbReference type="EMBL" id="KAK9045702.1"/>
    </source>
</evidence>
<keyword evidence="3" id="KW-1185">Reference proteome</keyword>
<dbReference type="EMBL" id="JBBPBN010000001">
    <property type="protein sequence ID" value="KAK9045702.1"/>
    <property type="molecule type" value="Genomic_DNA"/>
</dbReference>
<gene>
    <name evidence="2" type="ORF">V6N11_051611</name>
</gene>
<sequence length="154" mass="17548">MRKTAIQSTCELTQTSGTVPDAQRQRKDRMDKENPILPSERYLKEHAIRRQNKTNPLGNAWSPILLLKQMNLRRKWRRSCLTSLEKSLKNLGATHKNGDGLASKLPLVKCKTEKDGTKSSTMNDKASFLAAVSIEYGEKPIGLKIKVWWPKDQM</sequence>
<feature type="region of interest" description="Disordered" evidence="1">
    <location>
        <begin position="15"/>
        <end position="40"/>
    </location>
</feature>
<organism evidence="2 3">
    <name type="scientific">Hibiscus sabdariffa</name>
    <name type="common">roselle</name>
    <dbReference type="NCBI Taxonomy" id="183260"/>
    <lineage>
        <taxon>Eukaryota</taxon>
        <taxon>Viridiplantae</taxon>
        <taxon>Streptophyta</taxon>
        <taxon>Embryophyta</taxon>
        <taxon>Tracheophyta</taxon>
        <taxon>Spermatophyta</taxon>
        <taxon>Magnoliopsida</taxon>
        <taxon>eudicotyledons</taxon>
        <taxon>Gunneridae</taxon>
        <taxon>Pentapetalae</taxon>
        <taxon>rosids</taxon>
        <taxon>malvids</taxon>
        <taxon>Malvales</taxon>
        <taxon>Malvaceae</taxon>
        <taxon>Malvoideae</taxon>
        <taxon>Hibiscus</taxon>
    </lineage>
</organism>
<proteinExistence type="predicted"/>
<comment type="caution">
    <text evidence="2">The sequence shown here is derived from an EMBL/GenBank/DDBJ whole genome shotgun (WGS) entry which is preliminary data.</text>
</comment>